<evidence type="ECO:0000256" key="4">
    <source>
        <dbReference type="SAM" id="Phobius"/>
    </source>
</evidence>
<name>A0ABV7FST6_9ALTE</name>
<comment type="caution">
    <text evidence="6">The sequence shown here is derived from an EMBL/GenBank/DDBJ whole genome shotgun (WGS) entry which is preliminary data.</text>
</comment>
<dbReference type="EMBL" id="JBHRSW010000029">
    <property type="protein sequence ID" value="MFC3122743.1"/>
    <property type="molecule type" value="Genomic_DNA"/>
</dbReference>
<dbReference type="PANTHER" id="PTHR46847">
    <property type="entry name" value="D-ALLOSE-BINDING PERIPLASMIC PROTEIN-RELATED"/>
    <property type="match status" value="1"/>
</dbReference>
<accession>A0ABV7FST6</accession>
<feature type="transmembrane region" description="Helical" evidence="4">
    <location>
        <begin position="21"/>
        <end position="46"/>
    </location>
</feature>
<proteinExistence type="inferred from homology"/>
<dbReference type="Proteomes" id="UP001595478">
    <property type="component" value="Unassembled WGS sequence"/>
</dbReference>
<dbReference type="InterPro" id="IPR028082">
    <property type="entry name" value="Peripla_BP_I"/>
</dbReference>
<keyword evidence="4" id="KW-0812">Transmembrane</keyword>
<feature type="domain" description="Periplasmic binding protein" evidence="5">
    <location>
        <begin position="124"/>
        <end position="341"/>
    </location>
</feature>
<keyword evidence="4" id="KW-0472">Membrane</keyword>
<keyword evidence="4" id="KW-1133">Transmembrane helix</keyword>
<dbReference type="Gene3D" id="3.40.50.2300">
    <property type="match status" value="2"/>
</dbReference>
<keyword evidence="3" id="KW-0732">Signal</keyword>
<evidence type="ECO:0000313" key="6">
    <source>
        <dbReference type="EMBL" id="MFC3122743.1"/>
    </source>
</evidence>
<evidence type="ECO:0000256" key="1">
    <source>
        <dbReference type="ARBA" id="ARBA00004196"/>
    </source>
</evidence>
<dbReference type="InterPro" id="IPR025997">
    <property type="entry name" value="SBP_2_dom"/>
</dbReference>
<organism evidence="6 7">
    <name type="scientific">Agaribacter flavus</name>
    <dbReference type="NCBI Taxonomy" id="1902781"/>
    <lineage>
        <taxon>Bacteria</taxon>
        <taxon>Pseudomonadati</taxon>
        <taxon>Pseudomonadota</taxon>
        <taxon>Gammaproteobacteria</taxon>
        <taxon>Alteromonadales</taxon>
        <taxon>Alteromonadaceae</taxon>
        <taxon>Agaribacter</taxon>
    </lineage>
</organism>
<dbReference type="PANTHER" id="PTHR46847:SF2">
    <property type="entry name" value="ABC TRANSPORTER SUGAR-BINDING PROTEIN"/>
    <property type="match status" value="1"/>
</dbReference>
<evidence type="ECO:0000259" key="5">
    <source>
        <dbReference type="Pfam" id="PF13407"/>
    </source>
</evidence>
<evidence type="ECO:0000256" key="2">
    <source>
        <dbReference type="ARBA" id="ARBA00007639"/>
    </source>
</evidence>
<dbReference type="Pfam" id="PF13407">
    <property type="entry name" value="Peripla_BP_4"/>
    <property type="match status" value="1"/>
</dbReference>
<dbReference type="SUPFAM" id="SSF53822">
    <property type="entry name" value="Periplasmic binding protein-like I"/>
    <property type="match status" value="1"/>
</dbReference>
<evidence type="ECO:0000256" key="3">
    <source>
        <dbReference type="ARBA" id="ARBA00022729"/>
    </source>
</evidence>
<comment type="subcellular location">
    <subcellularLocation>
        <location evidence="1">Cell envelope</location>
    </subcellularLocation>
</comment>
<sequence length="410" mass="47099">MALLKRPKMRSKNLHAVWHRLIASLNMLVIVTILCAPAASVANVVINTDLNAERSKKLQIVMFIHADKGFPFYDSVVDYSKAVSKAFKAKLDLYYVPRSVRTRFDIVEYSTNIVDKYDTKPNLIVAPLWLRAEHDFIRAIEDRQIDLLTFNYQIPDSLLEELGKPREKYKHWLAHISPNDVQAGYELTKYLLAEARRKKSCNDKDCRYNIFAVRGFEYAAVTKQRHEGLVRAVNKDAKANLLNVVNGDWKRKITADLMPTILNRHDDIDIFWASSDVMAYGILDGLDMEQPSYYERLAIGAIDWSPPTIAYIEQGKMQVSLGGHFMEAGWAIQLYLSLLAGYDFEPILGTMIHTQLSPLNRDNVKEIGRFLKQPKWQDRVFYQWQDSAKKGQFGLAAKAEIFDHIHATEN</sequence>
<keyword evidence="7" id="KW-1185">Reference proteome</keyword>
<evidence type="ECO:0000313" key="7">
    <source>
        <dbReference type="Proteomes" id="UP001595478"/>
    </source>
</evidence>
<comment type="similarity">
    <text evidence="2">Belongs to the bacterial solute-binding protein 2 family.</text>
</comment>
<dbReference type="RefSeq" id="WP_376920865.1">
    <property type="nucleotide sequence ID" value="NZ_JBHRSW010000029.1"/>
</dbReference>
<gene>
    <name evidence="6" type="ORF">ACFOHL_14050</name>
</gene>
<protein>
    <submittedName>
        <fullName evidence="6">Substrate-binding domain-containing protein</fullName>
    </submittedName>
</protein>
<reference evidence="7" key="1">
    <citation type="journal article" date="2019" name="Int. J. Syst. Evol. Microbiol.">
        <title>The Global Catalogue of Microorganisms (GCM) 10K type strain sequencing project: providing services to taxonomists for standard genome sequencing and annotation.</title>
        <authorList>
            <consortium name="The Broad Institute Genomics Platform"/>
            <consortium name="The Broad Institute Genome Sequencing Center for Infectious Disease"/>
            <person name="Wu L."/>
            <person name="Ma J."/>
        </authorList>
    </citation>
    <scope>NUCLEOTIDE SEQUENCE [LARGE SCALE GENOMIC DNA]</scope>
    <source>
        <strain evidence="7">KCTC 52473</strain>
    </source>
</reference>